<name>A0A1E5QQW0_9CYAN</name>
<comment type="function">
    <text evidence="6">A major RuBisCO chaperone. Acts after GroEL-GroES chaperonin to fold and/or assemble the large subunit of RuBisCO (ccbL, rbcL). Cooperates with RbcX in RbcL folding, plays the major role in assembly of dimers into RbcL(8)-Raf1(8) intermediate complexes. RbcS replaces Raf1, leading to holoenzyme formation.</text>
</comment>
<reference evidence="10" key="1">
    <citation type="submission" date="2016-09" db="EMBL/GenBank/DDBJ databases">
        <title>Draft genome of thermotolerant cyanobacterium Desertifilum sp. strain IPPAS B-1220.</title>
        <authorList>
            <person name="Sinetova M.A."/>
            <person name="Bolakhan K."/>
            <person name="Zayadan B.K."/>
            <person name="Mironov K.S."/>
            <person name="Ustinova V."/>
            <person name="Kupriyanova E.V."/>
            <person name="Sidorov R.A."/>
            <person name="Skrypnik A.N."/>
            <person name="Gogoleva N.E."/>
            <person name="Gogolev Y.V."/>
            <person name="Los D.A."/>
        </authorList>
    </citation>
    <scope>NUCLEOTIDE SEQUENCE [LARGE SCALE GENOMIC DNA]</scope>
    <source>
        <strain evidence="10">IPPAS B-1220</strain>
    </source>
</reference>
<dbReference type="InterPro" id="IPR046382">
    <property type="entry name" value="Raf1_cyn"/>
</dbReference>
<dbReference type="GO" id="GO:0005737">
    <property type="term" value="C:cytoplasm"/>
    <property type="evidence" value="ECO:0007669"/>
    <property type="project" value="UniProtKB-SubCell"/>
</dbReference>
<evidence type="ECO:0000256" key="6">
    <source>
        <dbReference type="HAMAP-Rule" id="MF_00856"/>
    </source>
</evidence>
<dbReference type="Pfam" id="PF18087">
    <property type="entry name" value="RuBisCo_chap_C"/>
    <property type="match status" value="1"/>
</dbReference>
<dbReference type="RefSeq" id="WP_069965288.1">
    <property type="nucleotide sequence ID" value="NZ_CM124774.1"/>
</dbReference>
<evidence type="ECO:0000256" key="1">
    <source>
        <dbReference type="ARBA" id="ARBA00022490"/>
    </source>
</evidence>
<feature type="domain" description="Rubisco accumulation factor 1 helix turn helix" evidence="9">
    <location>
        <begin position="20"/>
        <end position="77"/>
    </location>
</feature>
<organism evidence="10">
    <name type="scientific">Desertifilum tharense IPPAS B-1220</name>
    <dbReference type="NCBI Taxonomy" id="1781255"/>
    <lineage>
        <taxon>Bacteria</taxon>
        <taxon>Bacillati</taxon>
        <taxon>Cyanobacteriota</taxon>
        <taxon>Cyanophyceae</taxon>
        <taxon>Desertifilales</taxon>
        <taxon>Desertifilaceae</taxon>
        <taxon>Desertifilum</taxon>
    </lineage>
</organism>
<dbReference type="GO" id="GO:0110102">
    <property type="term" value="P:ribulose bisphosphate carboxylase complex assembly"/>
    <property type="evidence" value="ECO:0007669"/>
    <property type="project" value="UniProtKB-UniRule"/>
</dbReference>
<dbReference type="InterPro" id="IPR040858">
    <property type="entry name" value="Raf1_C"/>
</dbReference>
<dbReference type="PANTHER" id="PTHR35299:SF6">
    <property type="entry name" value="RUBISCO ACCUMULATION FACTOR 1"/>
    <property type="match status" value="1"/>
</dbReference>
<dbReference type="AlphaFoldDB" id="A0A1E5QQW0"/>
<dbReference type="Pfam" id="PF18579">
    <property type="entry name" value="Raf1_HTH"/>
    <property type="match status" value="1"/>
</dbReference>
<dbReference type="OrthoDB" id="420612at2"/>
<comment type="similarity">
    <text evidence="6">Belongs to the RAF family.</text>
</comment>
<dbReference type="PANTHER" id="PTHR35299">
    <property type="entry name" value="RUBISCO ACCUMULATION FACTOR 1"/>
    <property type="match status" value="1"/>
</dbReference>
<accession>A0A1E5QQW0</accession>
<dbReference type="InterPro" id="IPR041358">
    <property type="entry name" value="Raf1_N"/>
</dbReference>
<dbReference type="GO" id="GO:0015977">
    <property type="term" value="P:carbon fixation"/>
    <property type="evidence" value="ECO:0007669"/>
    <property type="project" value="UniProtKB-UniRule"/>
</dbReference>
<comment type="domain">
    <text evidence="6">Has 3 domains, the N-terminal alpha-helical domain, an extended flexible linker and the C-terminal beta-sheet domain. The 2 C-terminal beta-sheet domains are swapped and pack against each other to form the dimer interface.</text>
</comment>
<gene>
    <name evidence="6" type="primary">raf1</name>
    <name evidence="10" type="ORF">BH720_01020</name>
</gene>
<comment type="subcellular location">
    <subcellularLocation>
        <location evidence="6">Cytoplasm</location>
    </subcellularLocation>
</comment>
<dbReference type="InterPro" id="IPR037494">
    <property type="entry name" value="RAF1"/>
</dbReference>
<comment type="caution">
    <text evidence="10">The sequence shown here is derived from an EMBL/GenBank/DDBJ whole genome shotgun (WGS) entry which is preliminary data.</text>
</comment>
<evidence type="ECO:0000313" key="10">
    <source>
        <dbReference type="EMBL" id="OEJ77048.1"/>
    </source>
</evidence>
<keyword evidence="1 6" id="KW-0963">Cytoplasm</keyword>
<feature type="region of interest" description="N-terminal alpha-helix" evidence="6">
    <location>
        <begin position="15"/>
        <end position="196"/>
    </location>
</feature>
<dbReference type="EMBL" id="MJGC01000016">
    <property type="protein sequence ID" value="OEJ77048.1"/>
    <property type="molecule type" value="Genomic_DNA"/>
</dbReference>
<sequence>MTETPENAPNAELNDTEVLELLRSLRRKEGSWVKWGQASAQLQKAGYSPQQIFEETGIEPVQQNQIVVAAQVYHSLVNGNVSEATLNYYQQKGSDRLYEFRILTQAERATAAEYVVQQGLDADEARELAKAMKEISRLRTLPQGFARTPGDAVAYLCWKNARQQSDLQERSRLIAKGLRFAQTPETRKQIEQLLTDFTVTPKRPAPIFPVYRLESSDEMPRIIPLVGQFPLSVADLKAVPLVEEEGLFKMVKFSGEGAWVPIPGWQMVRRAEDPVAILGESDKLSYPLSGDPEPVLVIVDRAQRQWDDSSYFIVEQEGQIEIQWFETECDRPLLGKLVLVMRPKHVFDEGATADLWQMEE</sequence>
<evidence type="ECO:0000259" key="9">
    <source>
        <dbReference type="Pfam" id="PF18579"/>
    </source>
</evidence>
<evidence type="ECO:0000259" key="8">
    <source>
        <dbReference type="Pfam" id="PF18578"/>
    </source>
</evidence>
<dbReference type="STRING" id="1781255.BH720_01020"/>
<dbReference type="HAMAP" id="MF_00856">
    <property type="entry name" value="Raf1"/>
    <property type="match status" value="1"/>
</dbReference>
<evidence type="ECO:0000259" key="7">
    <source>
        <dbReference type="Pfam" id="PF18087"/>
    </source>
</evidence>
<dbReference type="GO" id="GO:0015979">
    <property type="term" value="P:photosynthesis"/>
    <property type="evidence" value="ECO:0007669"/>
    <property type="project" value="UniProtKB-KW"/>
</dbReference>
<keyword evidence="2 6" id="KW-0602">Photosynthesis</keyword>
<dbReference type="InterPro" id="IPR040781">
    <property type="entry name" value="Raf1_HTH"/>
</dbReference>
<comment type="subunit">
    <text evidence="6">Homodimer. Forms an RbcL(8)-Raf1(8) complex. Forms complexes of many stoichiometries with RbcL with and without RbcS. RbcX and Raf1 can bind simultaneously to RbcL.</text>
</comment>
<evidence type="ECO:0000256" key="2">
    <source>
        <dbReference type="ARBA" id="ARBA00022531"/>
    </source>
</evidence>
<evidence type="ECO:0000256" key="5">
    <source>
        <dbReference type="ARBA" id="ARBA00023859"/>
    </source>
</evidence>
<evidence type="ECO:0000256" key="4">
    <source>
        <dbReference type="ARBA" id="ARBA00023300"/>
    </source>
</evidence>
<feature type="domain" description="Rubisco accumulation factor 1 alpha-helical" evidence="8">
    <location>
        <begin position="89"/>
        <end position="194"/>
    </location>
</feature>
<evidence type="ECO:0000256" key="3">
    <source>
        <dbReference type="ARBA" id="ARBA00023186"/>
    </source>
</evidence>
<protein>
    <recommendedName>
        <fullName evidence="5 6">RuBisCO accumulation factor 1</fullName>
    </recommendedName>
</protein>
<feature type="region of interest" description="C-terminal beta-sheet" evidence="6">
    <location>
        <begin position="220"/>
        <end position="346"/>
    </location>
</feature>
<dbReference type="Pfam" id="PF18578">
    <property type="entry name" value="Raf1_N"/>
    <property type="match status" value="1"/>
</dbReference>
<proteinExistence type="inferred from homology"/>
<keyword evidence="3 6" id="KW-0143">Chaperone</keyword>
<keyword evidence="4 6" id="KW-0120">Carbon dioxide fixation</keyword>
<feature type="domain" description="Rubisco accumulation factor 1 C-terminal" evidence="7">
    <location>
        <begin position="209"/>
        <end position="345"/>
    </location>
</feature>